<protein>
    <submittedName>
        <fullName evidence="8">E3 ubiquitin-protein ligase MARCH11 isoform X1</fullName>
    </submittedName>
</protein>
<keyword evidence="7" id="KW-1185">Reference proteome</keyword>
<reference evidence="8" key="1">
    <citation type="submission" date="2025-08" db="UniProtKB">
        <authorList>
            <consortium name="RefSeq"/>
        </authorList>
    </citation>
    <scope>IDENTIFICATION</scope>
</reference>
<proteinExistence type="predicted"/>
<dbReference type="Proteomes" id="UP000504607">
    <property type="component" value="Chromosome 7"/>
</dbReference>
<dbReference type="SUPFAM" id="SSF57850">
    <property type="entry name" value="RING/U-box"/>
    <property type="match status" value="1"/>
</dbReference>
<evidence type="ECO:0000256" key="2">
    <source>
        <dbReference type="ARBA" id="ARBA00022771"/>
    </source>
</evidence>
<evidence type="ECO:0000313" key="8">
    <source>
        <dbReference type="RefSeq" id="XP_010925609.1"/>
    </source>
</evidence>
<keyword evidence="3" id="KW-0862">Zinc</keyword>
<feature type="domain" description="RING-CH-type" evidence="6">
    <location>
        <begin position="89"/>
        <end position="155"/>
    </location>
</feature>
<dbReference type="InParanoid" id="A0A6I9RN00"/>
<dbReference type="GeneID" id="105048106"/>
<dbReference type="KEGG" id="egu:105048106"/>
<dbReference type="PROSITE" id="PS51292">
    <property type="entry name" value="ZF_RING_CH"/>
    <property type="match status" value="1"/>
</dbReference>
<keyword evidence="5" id="KW-0472">Membrane</keyword>
<dbReference type="SMART" id="SM00744">
    <property type="entry name" value="RINGv"/>
    <property type="match status" value="1"/>
</dbReference>
<feature type="transmembrane region" description="Helical" evidence="5">
    <location>
        <begin position="193"/>
        <end position="211"/>
    </location>
</feature>
<dbReference type="PANTHER" id="PTHR46214:SF8">
    <property type="entry name" value="RING_FYVE_PHD ZINC FINGER SUPERFAMILY PROTEIN"/>
    <property type="match status" value="1"/>
</dbReference>
<keyword evidence="2" id="KW-0863">Zinc-finger</keyword>
<evidence type="ECO:0000313" key="7">
    <source>
        <dbReference type="Proteomes" id="UP000504607"/>
    </source>
</evidence>
<organism evidence="7 8">
    <name type="scientific">Elaeis guineensis var. tenera</name>
    <name type="common">Oil palm</name>
    <dbReference type="NCBI Taxonomy" id="51953"/>
    <lineage>
        <taxon>Eukaryota</taxon>
        <taxon>Viridiplantae</taxon>
        <taxon>Streptophyta</taxon>
        <taxon>Embryophyta</taxon>
        <taxon>Tracheophyta</taxon>
        <taxon>Spermatophyta</taxon>
        <taxon>Magnoliopsida</taxon>
        <taxon>Liliopsida</taxon>
        <taxon>Arecaceae</taxon>
        <taxon>Arecoideae</taxon>
        <taxon>Cocoseae</taxon>
        <taxon>Elaeidinae</taxon>
        <taxon>Elaeis</taxon>
    </lineage>
</organism>
<feature type="compositionally biased region" description="Gly residues" evidence="4">
    <location>
        <begin position="54"/>
        <end position="65"/>
    </location>
</feature>
<feature type="compositionally biased region" description="Basic and acidic residues" evidence="4">
    <location>
        <begin position="44"/>
        <end position="53"/>
    </location>
</feature>
<dbReference type="Gene3D" id="3.30.40.10">
    <property type="entry name" value="Zinc/RING finger domain, C3HC4 (zinc finger)"/>
    <property type="match status" value="1"/>
</dbReference>
<feature type="compositionally biased region" description="Low complexity" evidence="4">
    <location>
        <begin position="25"/>
        <end position="36"/>
    </location>
</feature>
<sequence>MTTGSEAHDGAPEAASGGNAPTPPAVAAAASIAARSAESDYSGEEPKACRAEGGKVGGEQVGKGETGVSGMEKAAVVVVDVSAGGGGGWNAEAEKVCRICHLSADRGDLEGSELIQIGCGCKGELGTAHRRCAEAWFRVKGNRCCEICGANAKNIIGEEHNSFMEAWHERRMLGNNSNRSSSESASCWRGQPFCNFLMACLVIAFILPWFFRVNIF</sequence>
<name>A0A6I9RN00_ELAGV</name>
<accession>A0A6I9RN00</accession>
<feature type="region of interest" description="Disordered" evidence="4">
    <location>
        <begin position="1"/>
        <end position="65"/>
    </location>
</feature>
<evidence type="ECO:0000256" key="4">
    <source>
        <dbReference type="SAM" id="MobiDB-lite"/>
    </source>
</evidence>
<feature type="compositionally biased region" description="Basic and acidic residues" evidence="4">
    <location>
        <begin position="1"/>
        <end position="11"/>
    </location>
</feature>
<keyword evidence="1" id="KW-0479">Metal-binding</keyword>
<evidence type="ECO:0000256" key="3">
    <source>
        <dbReference type="ARBA" id="ARBA00022833"/>
    </source>
</evidence>
<evidence type="ECO:0000259" key="6">
    <source>
        <dbReference type="PROSITE" id="PS51292"/>
    </source>
</evidence>
<evidence type="ECO:0000256" key="1">
    <source>
        <dbReference type="ARBA" id="ARBA00022723"/>
    </source>
</evidence>
<dbReference type="RefSeq" id="XP_010925609.1">
    <property type="nucleotide sequence ID" value="XM_010927307.3"/>
</dbReference>
<dbReference type="InterPro" id="IPR013083">
    <property type="entry name" value="Znf_RING/FYVE/PHD"/>
</dbReference>
<evidence type="ECO:0000256" key="5">
    <source>
        <dbReference type="SAM" id="Phobius"/>
    </source>
</evidence>
<keyword evidence="5" id="KW-1133">Transmembrane helix</keyword>
<dbReference type="PANTHER" id="PTHR46214">
    <property type="entry name" value="ZINC FINGER, RING-CH-TYPE"/>
    <property type="match status" value="1"/>
</dbReference>
<dbReference type="Pfam" id="PF12906">
    <property type="entry name" value="RINGv"/>
    <property type="match status" value="1"/>
</dbReference>
<dbReference type="OrthoDB" id="1734943at2759"/>
<dbReference type="AlphaFoldDB" id="A0A6I9RN00"/>
<keyword evidence="5" id="KW-0812">Transmembrane</keyword>
<gene>
    <name evidence="8" type="primary">LOC105048106</name>
</gene>
<dbReference type="InterPro" id="IPR011016">
    <property type="entry name" value="Znf_RING-CH"/>
</dbReference>
<dbReference type="GO" id="GO:0008270">
    <property type="term" value="F:zinc ion binding"/>
    <property type="evidence" value="ECO:0007669"/>
    <property type="project" value="UniProtKB-KW"/>
</dbReference>